<dbReference type="EC" id="2.7.7.81" evidence="1"/>
<dbReference type="SUPFAM" id="SSF53448">
    <property type="entry name" value="Nucleotide-diphospho-sugar transferases"/>
    <property type="match status" value="1"/>
</dbReference>
<dbReference type="NCBIfam" id="TIGR03584">
    <property type="entry name" value="PseF"/>
    <property type="match status" value="1"/>
</dbReference>
<proteinExistence type="predicted"/>
<dbReference type="InterPro" id="IPR003329">
    <property type="entry name" value="Cytidylyl_trans"/>
</dbReference>
<dbReference type="EMBL" id="NXLT01000001">
    <property type="protein sequence ID" value="RDU68487.1"/>
    <property type="molecule type" value="Genomic_DNA"/>
</dbReference>
<dbReference type="Proteomes" id="UP000256514">
    <property type="component" value="Unassembled WGS sequence"/>
</dbReference>
<keyword evidence="3" id="KW-1185">Reference proteome</keyword>
<dbReference type="AlphaFoldDB" id="A0A3D8IT62"/>
<keyword evidence="2" id="KW-0548">Nucleotidyltransferase</keyword>
<keyword evidence="2" id="KW-0808">Transferase</keyword>
<organism evidence="2 3">
    <name type="scientific">Helicobacter equorum</name>
    <dbReference type="NCBI Taxonomy" id="361872"/>
    <lineage>
        <taxon>Bacteria</taxon>
        <taxon>Pseudomonadati</taxon>
        <taxon>Campylobacterota</taxon>
        <taxon>Epsilonproteobacteria</taxon>
        <taxon>Campylobacterales</taxon>
        <taxon>Helicobacteraceae</taxon>
        <taxon>Helicobacter</taxon>
    </lineage>
</organism>
<dbReference type="PANTHER" id="PTHR21485">
    <property type="entry name" value="HAD SUPERFAMILY MEMBERS CMAS AND KDSC"/>
    <property type="match status" value="1"/>
</dbReference>
<protein>
    <recommendedName>
        <fullName evidence="1">Pseudaminic acid cytidylyltransferase</fullName>
        <ecNumber evidence="1">2.7.7.81</ecNumber>
    </recommendedName>
</protein>
<evidence type="ECO:0000313" key="2">
    <source>
        <dbReference type="EMBL" id="RDU68487.1"/>
    </source>
</evidence>
<evidence type="ECO:0000313" key="3">
    <source>
        <dbReference type="Proteomes" id="UP000256514"/>
    </source>
</evidence>
<dbReference type="InterPro" id="IPR020039">
    <property type="entry name" value="PseF"/>
</dbReference>
<sequence>MNLAIIPARGGSKRIPRKNAKLFCGKPIIAYAIQNAIQSEIFDEVIVSTDSEEIATIAIQYGAKVPFMRPQHLSDDHTPTLPVIAHALQMQQAQDLDMVCCLYPTTPLLPTHTLTQAYTMLCNNDNVRYVFGALEYAHSPWRSFRLDSISLPTHTHTTIQKETFAPTLLYPQFEKTRSQDLAPLYYDAGQFYFAKALYFMQQIPIFAPHSRALILNPLYAQDIDTLQDWQLAELKYQLVHTTNAK</sequence>
<accession>A0A3D8IT62</accession>
<name>A0A3D8IT62_9HELI</name>
<dbReference type="Pfam" id="PF02348">
    <property type="entry name" value="CTP_transf_3"/>
    <property type="match status" value="1"/>
</dbReference>
<reference evidence="2 3" key="1">
    <citation type="submission" date="2018-04" db="EMBL/GenBank/DDBJ databases">
        <title>Novel Campyloabacter and Helicobacter Species and Strains.</title>
        <authorList>
            <person name="Mannion A.J."/>
            <person name="Shen Z."/>
            <person name="Fox J.G."/>
        </authorList>
    </citation>
    <scope>NUCLEOTIDE SEQUENCE [LARGE SCALE GENOMIC DNA]</scope>
    <source>
        <strain evidence="2 3">MIT 12-6600</strain>
    </source>
</reference>
<dbReference type="OrthoDB" id="9805604at2"/>
<dbReference type="InterPro" id="IPR050793">
    <property type="entry name" value="CMP-NeuNAc_synthase"/>
</dbReference>
<dbReference type="PANTHER" id="PTHR21485:SF6">
    <property type="entry name" value="N-ACYLNEURAMINATE CYTIDYLYLTRANSFERASE-RELATED"/>
    <property type="match status" value="1"/>
</dbReference>
<dbReference type="InterPro" id="IPR029044">
    <property type="entry name" value="Nucleotide-diphossugar_trans"/>
</dbReference>
<dbReference type="Gene3D" id="3.90.550.10">
    <property type="entry name" value="Spore Coat Polysaccharide Biosynthesis Protein SpsA, Chain A"/>
    <property type="match status" value="1"/>
</dbReference>
<comment type="caution">
    <text evidence="2">The sequence shown here is derived from an EMBL/GenBank/DDBJ whole genome shotgun (WGS) entry which is preliminary data.</text>
</comment>
<dbReference type="RefSeq" id="WP_115570435.1">
    <property type="nucleotide sequence ID" value="NZ_NXLT01000001.1"/>
</dbReference>
<evidence type="ECO:0000256" key="1">
    <source>
        <dbReference type="NCBIfam" id="TIGR03584"/>
    </source>
</evidence>
<gene>
    <name evidence="2" type="primary">pseF</name>
    <name evidence="2" type="ORF">CQA54_01390</name>
</gene>
<dbReference type="GO" id="GO:0008781">
    <property type="term" value="F:N-acylneuraminate cytidylyltransferase activity"/>
    <property type="evidence" value="ECO:0007669"/>
    <property type="project" value="TreeGrafter"/>
</dbReference>
<dbReference type="CDD" id="cd02513">
    <property type="entry name" value="CMP-NeuAc_Synthase"/>
    <property type="match status" value="1"/>
</dbReference>